<keyword evidence="2" id="KW-1185">Reference proteome</keyword>
<dbReference type="Proteomes" id="UP000299102">
    <property type="component" value="Unassembled WGS sequence"/>
</dbReference>
<proteinExistence type="predicted"/>
<organism evidence="1 2">
    <name type="scientific">Eumeta variegata</name>
    <name type="common">Bagworm moth</name>
    <name type="synonym">Eumeta japonica</name>
    <dbReference type="NCBI Taxonomy" id="151549"/>
    <lineage>
        <taxon>Eukaryota</taxon>
        <taxon>Metazoa</taxon>
        <taxon>Ecdysozoa</taxon>
        <taxon>Arthropoda</taxon>
        <taxon>Hexapoda</taxon>
        <taxon>Insecta</taxon>
        <taxon>Pterygota</taxon>
        <taxon>Neoptera</taxon>
        <taxon>Endopterygota</taxon>
        <taxon>Lepidoptera</taxon>
        <taxon>Glossata</taxon>
        <taxon>Ditrysia</taxon>
        <taxon>Tineoidea</taxon>
        <taxon>Psychidae</taxon>
        <taxon>Oiketicinae</taxon>
        <taxon>Eumeta</taxon>
    </lineage>
</organism>
<protein>
    <submittedName>
        <fullName evidence="1">Uncharacterized protein</fullName>
    </submittedName>
</protein>
<reference evidence="1 2" key="1">
    <citation type="journal article" date="2019" name="Commun. Biol.">
        <title>The bagworm genome reveals a unique fibroin gene that provides high tensile strength.</title>
        <authorList>
            <person name="Kono N."/>
            <person name="Nakamura H."/>
            <person name="Ohtoshi R."/>
            <person name="Tomita M."/>
            <person name="Numata K."/>
            <person name="Arakawa K."/>
        </authorList>
    </citation>
    <scope>NUCLEOTIDE SEQUENCE [LARGE SCALE GENOMIC DNA]</scope>
</reference>
<dbReference type="AlphaFoldDB" id="A0A4C1SYQ6"/>
<gene>
    <name evidence="1" type="ORF">EVAR_4548_1</name>
</gene>
<name>A0A4C1SYQ6_EUMVA</name>
<sequence length="165" mass="18920">MWLLDNVAMLCTCHEIIKRKTSQVRVGSLAVQDSVVDRRRIRTSEGGFSFDAMNLLIEFEVESITIFAVAKPTSSHGIPLFSFGDGAPSRSFVYSWQFEFKPERHHLFNDYVKGDRRYCRREPSAEDLACASEGSVKLGTRRIPHDFTDDVERCRENIKKNTGRQ</sequence>
<evidence type="ECO:0000313" key="2">
    <source>
        <dbReference type="Proteomes" id="UP000299102"/>
    </source>
</evidence>
<dbReference type="EMBL" id="BGZK01000022">
    <property type="protein sequence ID" value="GBP06397.1"/>
    <property type="molecule type" value="Genomic_DNA"/>
</dbReference>
<accession>A0A4C1SYQ6</accession>
<comment type="caution">
    <text evidence="1">The sequence shown here is derived from an EMBL/GenBank/DDBJ whole genome shotgun (WGS) entry which is preliminary data.</text>
</comment>
<evidence type="ECO:0000313" key="1">
    <source>
        <dbReference type="EMBL" id="GBP06397.1"/>
    </source>
</evidence>